<keyword evidence="3" id="KW-0446">Lipid-binding</keyword>
<dbReference type="AlphaFoldDB" id="A0A7G7MFN5"/>
<protein>
    <submittedName>
        <fullName evidence="5">GPP34 family phosphoprotein</fullName>
    </submittedName>
</protein>
<dbReference type="GO" id="GO:0012505">
    <property type="term" value="C:endomembrane system"/>
    <property type="evidence" value="ECO:0007669"/>
    <property type="project" value="UniProtKB-ARBA"/>
</dbReference>
<keyword evidence="2" id="KW-0333">Golgi apparatus</keyword>
<keyword evidence="6" id="KW-1185">Reference proteome</keyword>
<dbReference type="GO" id="GO:0070273">
    <property type="term" value="F:phosphatidylinositol-4-phosphate binding"/>
    <property type="evidence" value="ECO:0007669"/>
    <property type="project" value="InterPro"/>
</dbReference>
<reference evidence="5 6" key="1">
    <citation type="submission" date="2020-08" db="EMBL/GenBank/DDBJ databases">
        <authorList>
            <person name="Mo P."/>
        </authorList>
    </citation>
    <scope>NUCLEOTIDE SEQUENCE [LARGE SCALE GENOMIC DNA]</scope>
    <source>
        <strain evidence="5 6">CGMCC 4.1532</strain>
    </source>
</reference>
<comment type="subcellular location">
    <subcellularLocation>
        <location evidence="1">Golgi apparatus membrane</location>
        <topology evidence="1">Peripheral membrane protein</topology>
        <orientation evidence="1">Cytoplasmic side</orientation>
    </subcellularLocation>
</comment>
<gene>
    <name evidence="5" type="ORF">H6H00_26385</name>
</gene>
<dbReference type="Proteomes" id="UP000515728">
    <property type="component" value="Chromosome"/>
</dbReference>
<dbReference type="Gene3D" id="1.10.3630.10">
    <property type="entry name" value="yeast vps74-n-term truncation variant domain like"/>
    <property type="match status" value="1"/>
</dbReference>
<evidence type="ECO:0000256" key="1">
    <source>
        <dbReference type="ARBA" id="ARBA00004255"/>
    </source>
</evidence>
<name>A0A7G7MFN5_9PSEU</name>
<accession>A0A7G7MFN5</accession>
<keyword evidence="4" id="KW-0472">Membrane</keyword>
<evidence type="ECO:0000256" key="2">
    <source>
        <dbReference type="ARBA" id="ARBA00023034"/>
    </source>
</evidence>
<dbReference type="GO" id="GO:0005737">
    <property type="term" value="C:cytoplasm"/>
    <property type="evidence" value="ECO:0007669"/>
    <property type="project" value="UniProtKB-ARBA"/>
</dbReference>
<evidence type="ECO:0000313" key="5">
    <source>
        <dbReference type="EMBL" id="QNG51596.1"/>
    </source>
</evidence>
<dbReference type="KEGG" id="ppel:H6H00_26385"/>
<dbReference type="Pfam" id="PF05719">
    <property type="entry name" value="GPP34"/>
    <property type="match status" value="1"/>
</dbReference>
<dbReference type="EMBL" id="CP060131">
    <property type="protein sequence ID" value="QNG51596.1"/>
    <property type="molecule type" value="Genomic_DNA"/>
</dbReference>
<evidence type="ECO:0000313" key="6">
    <source>
        <dbReference type="Proteomes" id="UP000515728"/>
    </source>
</evidence>
<evidence type="ECO:0000256" key="3">
    <source>
        <dbReference type="ARBA" id="ARBA00023121"/>
    </source>
</evidence>
<dbReference type="RefSeq" id="WP_185718350.1">
    <property type="nucleotide sequence ID" value="NZ_BAAAWI010000001.1"/>
</dbReference>
<dbReference type="InterPro" id="IPR008628">
    <property type="entry name" value="GPP34-like"/>
</dbReference>
<evidence type="ECO:0000256" key="4">
    <source>
        <dbReference type="ARBA" id="ARBA00023136"/>
    </source>
</evidence>
<organism evidence="5 6">
    <name type="scientific">Pseudonocardia petroleophila</name>
    <dbReference type="NCBI Taxonomy" id="37331"/>
    <lineage>
        <taxon>Bacteria</taxon>
        <taxon>Bacillati</taxon>
        <taxon>Actinomycetota</taxon>
        <taxon>Actinomycetes</taxon>
        <taxon>Pseudonocardiales</taxon>
        <taxon>Pseudonocardiaceae</taxon>
        <taxon>Pseudonocardia</taxon>
    </lineage>
</organism>
<proteinExistence type="predicted"/>
<dbReference type="InterPro" id="IPR038261">
    <property type="entry name" value="GPP34-like_sf"/>
</dbReference>
<sequence>MSAPEPGSAAPLLAEDVVLLLFDPSSGTIAGEGTLFYLLGGALLAELALLGLARTEDAGFRGTLVHPAGDGPPADALLRSARDHVAEKPRDVQTVLAAIGPPLRGPVLDRLVGRGDLTRSTRRTLGLFTSTRLGLGDTGRRAALVQRVRAVLVDGVEPDPRTAASAALLSASGALPTLHREIPWTRPVIARAAALQQGDWGAAAAGAAVARTVTAVVTNALSVAAVLPRG</sequence>